<keyword evidence="3" id="KW-1185">Reference proteome</keyword>
<comment type="caution">
    <text evidence="2">The sequence shown here is derived from an EMBL/GenBank/DDBJ whole genome shotgun (WGS) entry which is preliminary data.</text>
</comment>
<dbReference type="Proteomes" id="UP000224130">
    <property type="component" value="Unassembled WGS sequence"/>
</dbReference>
<organism evidence="2 3">
    <name type="scientific">Isoptericola jiangsuensis</name>
    <dbReference type="NCBI Taxonomy" id="548579"/>
    <lineage>
        <taxon>Bacteria</taxon>
        <taxon>Bacillati</taxon>
        <taxon>Actinomycetota</taxon>
        <taxon>Actinomycetes</taxon>
        <taxon>Micrococcales</taxon>
        <taxon>Promicromonosporaceae</taxon>
        <taxon>Isoptericola</taxon>
    </lineage>
</organism>
<feature type="region of interest" description="Disordered" evidence="1">
    <location>
        <begin position="1"/>
        <end position="36"/>
    </location>
</feature>
<reference evidence="2 3" key="1">
    <citation type="submission" date="2017-10" db="EMBL/GenBank/DDBJ databases">
        <title>Sequencing the genomes of 1000 actinobacteria strains.</title>
        <authorList>
            <person name="Klenk H.-P."/>
        </authorList>
    </citation>
    <scope>NUCLEOTIDE SEQUENCE [LARGE SCALE GENOMIC DNA]</scope>
    <source>
        <strain evidence="2 3">DSM 21863</strain>
    </source>
</reference>
<evidence type="ECO:0000256" key="1">
    <source>
        <dbReference type="SAM" id="MobiDB-lite"/>
    </source>
</evidence>
<evidence type="ECO:0000313" key="2">
    <source>
        <dbReference type="EMBL" id="PFG44796.1"/>
    </source>
</evidence>
<dbReference type="RefSeq" id="WP_098464950.1">
    <property type="nucleotide sequence ID" value="NZ_PDJJ01000001.1"/>
</dbReference>
<dbReference type="EMBL" id="PDJJ01000001">
    <property type="protein sequence ID" value="PFG44796.1"/>
    <property type="molecule type" value="Genomic_DNA"/>
</dbReference>
<feature type="compositionally biased region" description="Pro residues" evidence="1">
    <location>
        <begin position="21"/>
        <end position="32"/>
    </location>
</feature>
<dbReference type="AlphaFoldDB" id="A0A2A9F1V8"/>
<sequence length="237" mass="26281">MHSGDDADPAPQPFRARPGRTPRPLPRRPLAPVPAILGRSRRDEAVRHLRCYFDTVTDGSGWTGSRFERFRGGGDAVDVADTFTADDLVAVTLLSVQVPPRSALWLLEDRAAEFAELLAAVPRDLDLVDVDPVDIHPDWPAWRLWTALTRLHGVGWVTAGKLLARKRPRLAPVYDSVVRGAVAPTGSFWAWLAAALRADDRALHRHLLSLRDEAAIGPDVSALRVFDVVVWMEHRYG</sequence>
<evidence type="ECO:0000313" key="3">
    <source>
        <dbReference type="Proteomes" id="UP000224130"/>
    </source>
</evidence>
<proteinExistence type="predicted"/>
<dbReference type="InterPro" id="IPR046275">
    <property type="entry name" value="DUF6308"/>
</dbReference>
<dbReference type="Pfam" id="PF19827">
    <property type="entry name" value="DUF6308"/>
    <property type="match status" value="1"/>
</dbReference>
<name>A0A2A9F1V8_9MICO</name>
<gene>
    <name evidence="2" type="ORF">ATJ88_3533</name>
</gene>
<protein>
    <submittedName>
        <fullName evidence="2">Uncharacterized protein</fullName>
    </submittedName>
</protein>
<accession>A0A2A9F1V8</accession>